<sequence>MDKRQTQPCPVPSRVKRRMLHVTIRESYTTWAGFLVFGCRSVVPMLRVVFVGWFLDRWTPMEVW</sequence>
<evidence type="ECO:0000313" key="3">
    <source>
        <dbReference type="Proteomes" id="UP000800040"/>
    </source>
</evidence>
<evidence type="ECO:0000313" key="2">
    <source>
        <dbReference type="EMBL" id="KAF1839560.1"/>
    </source>
</evidence>
<protein>
    <submittedName>
        <fullName evidence="2">Uncharacterized protein</fullName>
    </submittedName>
</protein>
<organism evidence="2 3">
    <name type="scientific">Decorospora gaudefroyi</name>
    <dbReference type="NCBI Taxonomy" id="184978"/>
    <lineage>
        <taxon>Eukaryota</taxon>
        <taxon>Fungi</taxon>
        <taxon>Dikarya</taxon>
        <taxon>Ascomycota</taxon>
        <taxon>Pezizomycotina</taxon>
        <taxon>Dothideomycetes</taxon>
        <taxon>Pleosporomycetidae</taxon>
        <taxon>Pleosporales</taxon>
        <taxon>Pleosporineae</taxon>
        <taxon>Pleosporaceae</taxon>
        <taxon>Decorospora</taxon>
    </lineage>
</organism>
<dbReference type="AlphaFoldDB" id="A0A6A5KTP5"/>
<evidence type="ECO:0000256" key="1">
    <source>
        <dbReference type="SAM" id="Phobius"/>
    </source>
</evidence>
<name>A0A6A5KTP5_9PLEO</name>
<keyword evidence="1" id="KW-1133">Transmembrane helix</keyword>
<keyword evidence="3" id="KW-1185">Reference proteome</keyword>
<reference evidence="2" key="1">
    <citation type="submission" date="2020-01" db="EMBL/GenBank/DDBJ databases">
        <authorList>
            <consortium name="DOE Joint Genome Institute"/>
            <person name="Haridas S."/>
            <person name="Albert R."/>
            <person name="Binder M."/>
            <person name="Bloem J."/>
            <person name="Labutti K."/>
            <person name="Salamov A."/>
            <person name="Andreopoulos B."/>
            <person name="Baker S.E."/>
            <person name="Barry K."/>
            <person name="Bills G."/>
            <person name="Bluhm B.H."/>
            <person name="Cannon C."/>
            <person name="Castanera R."/>
            <person name="Culley D.E."/>
            <person name="Daum C."/>
            <person name="Ezra D."/>
            <person name="Gonzalez J.B."/>
            <person name="Henrissat B."/>
            <person name="Kuo A."/>
            <person name="Liang C."/>
            <person name="Lipzen A."/>
            <person name="Lutzoni F."/>
            <person name="Magnuson J."/>
            <person name="Mondo S."/>
            <person name="Nolan M."/>
            <person name="Ohm R."/>
            <person name="Pangilinan J."/>
            <person name="Park H.-J."/>
            <person name="Ramirez L."/>
            <person name="Alfaro M."/>
            <person name="Sun H."/>
            <person name="Tritt A."/>
            <person name="Yoshinaga Y."/>
            <person name="Zwiers L.-H."/>
            <person name="Turgeon B.G."/>
            <person name="Goodwin S.B."/>
            <person name="Spatafora J.W."/>
            <person name="Crous P.W."/>
            <person name="Grigoriev I.V."/>
        </authorList>
    </citation>
    <scope>NUCLEOTIDE SEQUENCE</scope>
    <source>
        <strain evidence="2">P77</strain>
    </source>
</reference>
<keyword evidence="1" id="KW-0812">Transmembrane</keyword>
<accession>A0A6A5KTP5</accession>
<proteinExistence type="predicted"/>
<dbReference type="Proteomes" id="UP000800040">
    <property type="component" value="Unassembled WGS sequence"/>
</dbReference>
<dbReference type="EMBL" id="ML975244">
    <property type="protein sequence ID" value="KAF1839560.1"/>
    <property type="molecule type" value="Genomic_DNA"/>
</dbReference>
<gene>
    <name evidence="2" type="ORF">BDW02DRAFT_563616</name>
</gene>
<feature type="transmembrane region" description="Helical" evidence="1">
    <location>
        <begin position="28"/>
        <end position="55"/>
    </location>
</feature>
<keyword evidence="1" id="KW-0472">Membrane</keyword>